<reference evidence="8" key="1">
    <citation type="submission" date="2022-03" db="EMBL/GenBank/DDBJ databases">
        <title>Sea Food Isolates.</title>
        <authorList>
            <person name="Li c."/>
        </authorList>
    </citation>
    <scope>NUCLEOTIDE SEQUENCE</scope>
    <source>
        <strain evidence="8">19NY03SH02</strain>
    </source>
</reference>
<dbReference type="PROSITE" id="PS51718">
    <property type="entry name" value="G_DYNAMIN_2"/>
    <property type="match status" value="1"/>
</dbReference>
<dbReference type="AlphaFoldDB" id="A0AAU6VAA8"/>
<dbReference type="GO" id="GO:0005525">
    <property type="term" value="F:GTP binding"/>
    <property type="evidence" value="ECO:0007669"/>
    <property type="project" value="UniProtKB-KW"/>
</dbReference>
<dbReference type="Pfam" id="PF00350">
    <property type="entry name" value="Dynamin_N"/>
    <property type="match status" value="1"/>
</dbReference>
<dbReference type="InterPro" id="IPR027094">
    <property type="entry name" value="Mitofusin_fam"/>
</dbReference>
<name>A0AAU6VAA8_UNCXX</name>
<protein>
    <submittedName>
        <fullName evidence="8">Dynamin family protein</fullName>
    </submittedName>
</protein>
<dbReference type="InterPro" id="IPR030381">
    <property type="entry name" value="G_DYNAMIN_dom"/>
</dbReference>
<feature type="domain" description="Dynamin-type G" evidence="7">
    <location>
        <begin position="65"/>
        <end position="404"/>
    </location>
</feature>
<evidence type="ECO:0000256" key="1">
    <source>
        <dbReference type="ARBA" id="ARBA00004370"/>
    </source>
</evidence>
<proteinExistence type="predicted"/>
<keyword evidence="3" id="KW-0378">Hydrolase</keyword>
<keyword evidence="6" id="KW-0472">Membrane</keyword>
<dbReference type="GO" id="GO:0016020">
    <property type="term" value="C:membrane"/>
    <property type="evidence" value="ECO:0007669"/>
    <property type="project" value="UniProtKB-SubCell"/>
</dbReference>
<comment type="subcellular location">
    <subcellularLocation>
        <location evidence="1">Membrane</location>
    </subcellularLocation>
</comment>
<evidence type="ECO:0000256" key="5">
    <source>
        <dbReference type="ARBA" id="ARBA00023134"/>
    </source>
</evidence>
<evidence type="ECO:0000256" key="4">
    <source>
        <dbReference type="ARBA" id="ARBA00023054"/>
    </source>
</evidence>
<dbReference type="InterPro" id="IPR045063">
    <property type="entry name" value="Dynamin_N"/>
</dbReference>
<dbReference type="PANTHER" id="PTHR10465:SF0">
    <property type="entry name" value="SARCALUMENIN"/>
    <property type="match status" value="1"/>
</dbReference>
<evidence type="ECO:0000256" key="3">
    <source>
        <dbReference type="ARBA" id="ARBA00022801"/>
    </source>
</evidence>
<dbReference type="InterPro" id="IPR027417">
    <property type="entry name" value="P-loop_NTPase"/>
</dbReference>
<dbReference type="PANTHER" id="PTHR10465">
    <property type="entry name" value="TRANSMEMBRANE GTPASE FZO1"/>
    <property type="match status" value="1"/>
</dbReference>
<keyword evidence="4" id="KW-0175">Coiled coil</keyword>
<gene>
    <name evidence="8" type="ORF">MRN14_06210</name>
</gene>
<dbReference type="SUPFAM" id="SSF52540">
    <property type="entry name" value="P-loop containing nucleoside triphosphate hydrolases"/>
    <property type="match status" value="1"/>
</dbReference>
<evidence type="ECO:0000313" key="8">
    <source>
        <dbReference type="EMBL" id="XAG82181.1"/>
    </source>
</evidence>
<dbReference type="EMBL" id="CP095354">
    <property type="protein sequence ID" value="XAG82181.1"/>
    <property type="molecule type" value="Genomic_DNA"/>
</dbReference>
<evidence type="ECO:0000256" key="6">
    <source>
        <dbReference type="ARBA" id="ARBA00023136"/>
    </source>
</evidence>
<organism evidence="8">
    <name type="scientific">bacterium 19NY03SH02</name>
    <dbReference type="NCBI Taxonomy" id="2920631"/>
    <lineage>
        <taxon>Bacteria</taxon>
    </lineage>
</organism>
<accession>A0AAU6VAA8</accession>
<dbReference type="Gene3D" id="3.40.50.300">
    <property type="entry name" value="P-loop containing nucleotide triphosphate hydrolases"/>
    <property type="match status" value="1"/>
</dbReference>
<sequence length="814" mass="91085">MSLSYTELLHQESVRLIKRQLDLLGKISSTPGLLCQGSEDNCQTLDPEKVKQYAEVLQGELDKLEHLDMVLAVVGTMKSGKSTTNNAIVGLEVLPNRNRPMTALPTLIRHTPGLTAPVLTFEKYALVNEFIDELTTLLSSAEFEGQLEARLQSEELVAVAQGLLSGVTVTRVYKNEAGIFEFLKELNDLVRLSTQLGREFPFEAFKATTELPVIEVEFQHLRSAGETFGRLSLLDTPGPNEAGQLALKPMMKEQLRRASGVIAVLDYTQLKSESDADVRNELLEIAEMSQGRLSVLVNKFDQKDRHSDDESAIKSLVANELLEGAISVDDVFPVSSRRAYLANRARTELALNGRLPDYQAAAWVEDFAEEALGRRWQRDIEDAGKVQEAIDALWEDSLYELPLTKVVQRAHAQAALLSIDSAASKLKEGCEKINNFLGARETALKISVDALQGHINDLKRQQLKTDELELLAQKEIACIGNRVKDNIVTAAKQASKSLSVEIDRYFKEGRISAHKERVTKQAAEKNAKKSAFSWPDYFAAIAAARKSPKNNTELDFDPNSTDIEFDNEKSAKELMKKIFKATETQYALINSAMSAAIDKVQQDIAQQSDTLERNAKSILDDLNANMNKGGFEIKLTLPKTSMVAIEIDNDKVLSNMIKEESRTESRSRRSSGAWGTVCRWFNTSDWGWETYSVEKTYYKINLKELRKKTLDGAKNVFANANVSIEQDVVKPMQESCDRFFDELKVVINQLRGDLAQGLVDKNRSREEQEYLANKLSSLKQDGHDVVVDIVELEKDTKEELGKRSVTEHVAVEEM</sequence>
<dbReference type="GO" id="GO:0003924">
    <property type="term" value="F:GTPase activity"/>
    <property type="evidence" value="ECO:0007669"/>
    <property type="project" value="InterPro"/>
</dbReference>
<evidence type="ECO:0000256" key="2">
    <source>
        <dbReference type="ARBA" id="ARBA00022741"/>
    </source>
</evidence>
<keyword evidence="2" id="KW-0547">Nucleotide-binding</keyword>
<keyword evidence="5" id="KW-0342">GTP-binding</keyword>
<evidence type="ECO:0000259" key="7">
    <source>
        <dbReference type="PROSITE" id="PS51718"/>
    </source>
</evidence>
<dbReference type="GO" id="GO:0008053">
    <property type="term" value="P:mitochondrial fusion"/>
    <property type="evidence" value="ECO:0007669"/>
    <property type="project" value="TreeGrafter"/>
</dbReference>